<organism evidence="2">
    <name type="scientific">Anguilla anguilla</name>
    <name type="common">European freshwater eel</name>
    <name type="synonym">Muraena anguilla</name>
    <dbReference type="NCBI Taxonomy" id="7936"/>
    <lineage>
        <taxon>Eukaryota</taxon>
        <taxon>Metazoa</taxon>
        <taxon>Chordata</taxon>
        <taxon>Craniata</taxon>
        <taxon>Vertebrata</taxon>
        <taxon>Euteleostomi</taxon>
        <taxon>Actinopterygii</taxon>
        <taxon>Neopterygii</taxon>
        <taxon>Teleostei</taxon>
        <taxon>Anguilliformes</taxon>
        <taxon>Anguillidae</taxon>
        <taxon>Anguilla</taxon>
    </lineage>
</organism>
<dbReference type="EMBL" id="GBXM01070145">
    <property type="protein sequence ID" value="JAH38432.1"/>
    <property type="molecule type" value="Transcribed_RNA"/>
</dbReference>
<feature type="region of interest" description="Disordered" evidence="1">
    <location>
        <begin position="1"/>
        <end position="20"/>
    </location>
</feature>
<reference evidence="2" key="1">
    <citation type="submission" date="2014-11" db="EMBL/GenBank/DDBJ databases">
        <authorList>
            <person name="Amaro Gonzalez C."/>
        </authorList>
    </citation>
    <scope>NUCLEOTIDE SEQUENCE</scope>
</reference>
<protein>
    <submittedName>
        <fullName evidence="2">Uncharacterized protein</fullName>
    </submittedName>
</protein>
<name>A0A0E9SB37_ANGAN</name>
<evidence type="ECO:0000313" key="2">
    <source>
        <dbReference type="EMBL" id="JAH38432.1"/>
    </source>
</evidence>
<proteinExistence type="predicted"/>
<reference evidence="2" key="2">
    <citation type="journal article" date="2015" name="Fish Shellfish Immunol.">
        <title>Early steps in the European eel (Anguilla anguilla)-Vibrio vulnificus interaction in the gills: Role of the RtxA13 toxin.</title>
        <authorList>
            <person name="Callol A."/>
            <person name="Pajuelo D."/>
            <person name="Ebbesson L."/>
            <person name="Teles M."/>
            <person name="MacKenzie S."/>
            <person name="Amaro C."/>
        </authorList>
    </citation>
    <scope>NUCLEOTIDE SEQUENCE</scope>
</reference>
<sequence>MTLKADSSRTPAFKQWSTLE</sequence>
<accession>A0A0E9SB37</accession>
<evidence type="ECO:0000256" key="1">
    <source>
        <dbReference type="SAM" id="MobiDB-lite"/>
    </source>
</evidence>
<dbReference type="AlphaFoldDB" id="A0A0E9SB37"/>